<evidence type="ECO:0000313" key="2">
    <source>
        <dbReference type="Proteomes" id="UP000295668"/>
    </source>
</evidence>
<evidence type="ECO:0008006" key="3">
    <source>
        <dbReference type="Google" id="ProtNLM"/>
    </source>
</evidence>
<dbReference type="OrthoDB" id="9801102at2"/>
<name>A0A4R5MKE4_9SPHI</name>
<accession>A0A4R5MKE4</accession>
<dbReference type="InterPro" id="IPR035093">
    <property type="entry name" value="RelE/ParE_toxin_dom_sf"/>
</dbReference>
<proteinExistence type="predicted"/>
<dbReference type="Proteomes" id="UP000295668">
    <property type="component" value="Unassembled WGS sequence"/>
</dbReference>
<organism evidence="1 2">
    <name type="scientific">Pedobacter changchengzhani</name>
    <dbReference type="NCBI Taxonomy" id="2529274"/>
    <lineage>
        <taxon>Bacteria</taxon>
        <taxon>Pseudomonadati</taxon>
        <taxon>Bacteroidota</taxon>
        <taxon>Sphingobacteriia</taxon>
        <taxon>Sphingobacteriales</taxon>
        <taxon>Sphingobacteriaceae</taxon>
        <taxon>Pedobacter</taxon>
    </lineage>
</organism>
<evidence type="ECO:0000313" key="1">
    <source>
        <dbReference type="EMBL" id="TDG36187.1"/>
    </source>
</evidence>
<dbReference type="Gene3D" id="3.30.2310.20">
    <property type="entry name" value="RelE-like"/>
    <property type="match status" value="1"/>
</dbReference>
<dbReference type="AlphaFoldDB" id="A0A4R5MKE4"/>
<gene>
    <name evidence="1" type="ORF">EZJ43_09290</name>
</gene>
<reference evidence="1 2" key="1">
    <citation type="submission" date="2019-02" db="EMBL/GenBank/DDBJ databases">
        <title>Pedobacter sp. nov., a novel speices isolated from soil of pinguins habitat in Antarcitica.</title>
        <authorList>
            <person name="He R.-H."/>
        </authorList>
    </citation>
    <scope>NUCLEOTIDE SEQUENCE [LARGE SCALE GENOMIC DNA]</scope>
    <source>
        <strain evidence="1 2">E01020</strain>
    </source>
</reference>
<dbReference type="EMBL" id="SJCY01000005">
    <property type="protein sequence ID" value="TDG36187.1"/>
    <property type="molecule type" value="Genomic_DNA"/>
</dbReference>
<protein>
    <recommendedName>
        <fullName evidence="3">Addiction module killer protein</fullName>
    </recommendedName>
</protein>
<comment type="caution">
    <text evidence="1">The sequence shown here is derived from an EMBL/GenBank/DDBJ whole genome shotgun (WGS) entry which is preliminary data.</text>
</comment>
<keyword evidence="2" id="KW-1185">Reference proteome</keyword>
<sequence length="89" mass="10891">MRRTKILGKKKYPEEVEIGFRKRIAQIKYANGSTDLRQIKSLHFEKLREKRYLGKYFIRINKAYRIIFIIAKEERLEVMQIEEINNHYS</sequence>